<evidence type="ECO:0000256" key="1">
    <source>
        <dbReference type="ARBA" id="ARBA00022679"/>
    </source>
</evidence>
<dbReference type="PANTHER" id="PTHR32385:SF15">
    <property type="entry name" value="INOSITOL PHOSPHOCERAMIDE MANNOSYLTRANSFERASE 1"/>
    <property type="match status" value="1"/>
</dbReference>
<dbReference type="GO" id="GO:0016020">
    <property type="term" value="C:membrane"/>
    <property type="evidence" value="ECO:0007669"/>
    <property type="project" value="GOC"/>
</dbReference>
<dbReference type="GO" id="GO:0000030">
    <property type="term" value="F:mannosyltransferase activity"/>
    <property type="evidence" value="ECO:0007669"/>
    <property type="project" value="TreeGrafter"/>
</dbReference>
<dbReference type="InterPro" id="IPR007577">
    <property type="entry name" value="GlycoTrfase_DXD_sugar-bd_CS"/>
</dbReference>
<dbReference type="GO" id="GO:0051999">
    <property type="term" value="P:mannosyl-inositol phosphorylceramide biosynthetic process"/>
    <property type="evidence" value="ECO:0007669"/>
    <property type="project" value="TreeGrafter"/>
</dbReference>
<reference evidence="2" key="1">
    <citation type="journal article" date="2021" name="PeerJ">
        <title>Extensive microbial diversity within the chicken gut microbiome revealed by metagenomics and culture.</title>
        <authorList>
            <person name="Gilroy R."/>
            <person name="Ravi A."/>
            <person name="Getino M."/>
            <person name="Pursley I."/>
            <person name="Horton D.L."/>
            <person name="Alikhan N.F."/>
            <person name="Baker D."/>
            <person name="Gharbi K."/>
            <person name="Hall N."/>
            <person name="Watson M."/>
            <person name="Adriaenssens E.M."/>
            <person name="Foster-Nyarko E."/>
            <person name="Jarju S."/>
            <person name="Secka A."/>
            <person name="Antonio M."/>
            <person name="Oren A."/>
            <person name="Chaudhuri R.R."/>
            <person name="La Ragione R."/>
            <person name="Hildebrand F."/>
            <person name="Pallen M.J."/>
        </authorList>
    </citation>
    <scope>NUCLEOTIDE SEQUENCE</scope>
    <source>
        <strain evidence="2">ChiHjej12B11-1927</strain>
    </source>
</reference>
<sequence length="249" mass="29646">MEKTTEKIPKIIHYCWLGGKEKPQDVQQYMNGWKEKLKDYEIKEWNEKTFPFKDIHCRYLAEAMENKKWAFVTDYMRLYILYQYGGIYLDTDVELLKSLDDFLDCESFIGLESSYTLCTAVIGAKPGQAWLKELLDEYDKRIFISEKGKMDTMPNSQYIFNYLSEKERLAYTKEVQRLSNGMIIYPQEYFSPMNYLTMQTNVTEKTYGIHHYKGTWKSGRERKKDQIQGAITRIIGEKNRKRLKKLLKG</sequence>
<dbReference type="EMBL" id="DXFG01000273">
    <property type="protein sequence ID" value="HIX38611.1"/>
    <property type="molecule type" value="Genomic_DNA"/>
</dbReference>
<dbReference type="AlphaFoldDB" id="A0A9D1VNG5"/>
<evidence type="ECO:0000313" key="3">
    <source>
        <dbReference type="Proteomes" id="UP000824230"/>
    </source>
</evidence>
<name>A0A9D1VNG5_9FIRM</name>
<dbReference type="Proteomes" id="UP000824230">
    <property type="component" value="Unassembled WGS sequence"/>
</dbReference>
<keyword evidence="1" id="KW-0808">Transferase</keyword>
<comment type="caution">
    <text evidence="2">The sequence shown here is derived from an EMBL/GenBank/DDBJ whole genome shotgun (WGS) entry which is preliminary data.</text>
</comment>
<organism evidence="2 3">
    <name type="scientific">Candidatus Blautia pullistercoris</name>
    <dbReference type="NCBI Taxonomy" id="2838499"/>
    <lineage>
        <taxon>Bacteria</taxon>
        <taxon>Bacillati</taxon>
        <taxon>Bacillota</taxon>
        <taxon>Clostridia</taxon>
        <taxon>Lachnospirales</taxon>
        <taxon>Lachnospiraceae</taxon>
        <taxon>Blautia</taxon>
    </lineage>
</organism>
<gene>
    <name evidence="2" type="ORF">H9738_12215</name>
</gene>
<reference evidence="2" key="2">
    <citation type="submission" date="2021-04" db="EMBL/GenBank/DDBJ databases">
        <authorList>
            <person name="Gilroy R."/>
        </authorList>
    </citation>
    <scope>NUCLEOTIDE SEQUENCE</scope>
    <source>
        <strain evidence="2">ChiHjej12B11-1927</strain>
    </source>
</reference>
<dbReference type="SUPFAM" id="SSF53448">
    <property type="entry name" value="Nucleotide-diphospho-sugar transferases"/>
    <property type="match status" value="1"/>
</dbReference>
<dbReference type="PANTHER" id="PTHR32385">
    <property type="entry name" value="MANNOSYL PHOSPHORYLINOSITOL CERAMIDE SYNTHASE"/>
    <property type="match status" value="1"/>
</dbReference>
<evidence type="ECO:0008006" key="4">
    <source>
        <dbReference type="Google" id="ProtNLM"/>
    </source>
</evidence>
<protein>
    <recommendedName>
        <fullName evidence="4">Glycosyltransferase sugar-binding region containing DXD motif protein</fullName>
    </recommendedName>
</protein>
<dbReference type="InterPro" id="IPR029044">
    <property type="entry name" value="Nucleotide-diphossugar_trans"/>
</dbReference>
<proteinExistence type="predicted"/>
<dbReference type="InterPro" id="IPR051706">
    <property type="entry name" value="Glycosyltransferase_domain"/>
</dbReference>
<accession>A0A9D1VNG5</accession>
<evidence type="ECO:0000313" key="2">
    <source>
        <dbReference type="EMBL" id="HIX38611.1"/>
    </source>
</evidence>
<dbReference type="Pfam" id="PF04488">
    <property type="entry name" value="Gly_transf_sug"/>
    <property type="match status" value="1"/>
</dbReference>
<dbReference type="Gene3D" id="3.90.550.20">
    <property type="match status" value="1"/>
</dbReference>